<reference evidence="5" key="1">
    <citation type="submission" date="2023-06" db="EMBL/GenBank/DDBJ databases">
        <title>Genome-scale phylogeny and comparative genomics of the fungal order Sordariales.</title>
        <authorList>
            <consortium name="Lawrence Berkeley National Laboratory"/>
            <person name="Hensen N."/>
            <person name="Bonometti L."/>
            <person name="Westerberg I."/>
            <person name="Brannstrom I.O."/>
            <person name="Guillou S."/>
            <person name="Cros-Aarteil S."/>
            <person name="Calhoun S."/>
            <person name="Haridas S."/>
            <person name="Kuo A."/>
            <person name="Mondo S."/>
            <person name="Pangilinan J."/>
            <person name="Riley R."/>
            <person name="LaButti K."/>
            <person name="Andreopoulos B."/>
            <person name="Lipzen A."/>
            <person name="Chen C."/>
            <person name="Yanf M."/>
            <person name="Daum C."/>
            <person name="Ng V."/>
            <person name="Clum A."/>
            <person name="Steindorff A."/>
            <person name="Ohm R."/>
            <person name="Martin F."/>
            <person name="Silar P."/>
            <person name="Natvig D."/>
            <person name="Lalanne C."/>
            <person name="Gautier V."/>
            <person name="Ament-velasquez S.L."/>
            <person name="Kruys A."/>
            <person name="Hutchinson M.I."/>
            <person name="Powell A.J."/>
            <person name="Barry K."/>
            <person name="Miller A.N."/>
            <person name="Grigoriev I.V."/>
            <person name="Debuchy R."/>
            <person name="Gladieux P."/>
            <person name="Thoren M.H."/>
            <person name="Johannesson H."/>
        </authorList>
    </citation>
    <scope>NUCLEOTIDE SEQUENCE</scope>
    <source>
        <strain evidence="5">SMH3391-2</strain>
    </source>
</reference>
<dbReference type="Gene3D" id="3.20.20.100">
    <property type="entry name" value="NADP-dependent oxidoreductase domain"/>
    <property type="match status" value="1"/>
</dbReference>
<dbReference type="Proteomes" id="UP001174934">
    <property type="component" value="Unassembled WGS sequence"/>
</dbReference>
<evidence type="ECO:0000313" key="6">
    <source>
        <dbReference type="Proteomes" id="UP001174934"/>
    </source>
</evidence>
<comment type="similarity">
    <text evidence="1">Belongs to the aldo/keto reductase family.</text>
</comment>
<feature type="domain" description="NADP-dependent oxidoreductase" evidence="4">
    <location>
        <begin position="27"/>
        <end position="199"/>
    </location>
</feature>
<keyword evidence="2" id="KW-0521">NADP</keyword>
<dbReference type="GO" id="GO:0016616">
    <property type="term" value="F:oxidoreductase activity, acting on the CH-OH group of donors, NAD or NADP as acceptor"/>
    <property type="evidence" value="ECO:0007669"/>
    <property type="project" value="UniProtKB-ARBA"/>
</dbReference>
<evidence type="ECO:0000256" key="2">
    <source>
        <dbReference type="ARBA" id="ARBA00022857"/>
    </source>
</evidence>
<dbReference type="SUPFAM" id="SSF51430">
    <property type="entry name" value="NAD(P)-linked oxidoreductase"/>
    <property type="match status" value="1"/>
</dbReference>
<gene>
    <name evidence="5" type="ORF">B0T17DRAFT_505514</name>
</gene>
<dbReference type="InterPro" id="IPR020471">
    <property type="entry name" value="AKR"/>
</dbReference>
<evidence type="ECO:0000259" key="4">
    <source>
        <dbReference type="Pfam" id="PF00248"/>
    </source>
</evidence>
<dbReference type="InterPro" id="IPR023210">
    <property type="entry name" value="NADP_OxRdtase_dom"/>
</dbReference>
<dbReference type="InterPro" id="IPR036812">
    <property type="entry name" value="NAD(P)_OxRdtase_dom_sf"/>
</dbReference>
<dbReference type="PANTHER" id="PTHR43827">
    <property type="entry name" value="2,5-DIKETO-D-GLUCONIC ACID REDUCTASE"/>
    <property type="match status" value="1"/>
</dbReference>
<protein>
    <submittedName>
        <fullName evidence="5">NADP-dependent oxidoreductase domain-containing protein</fullName>
    </submittedName>
</protein>
<evidence type="ECO:0000256" key="3">
    <source>
        <dbReference type="ARBA" id="ARBA00023002"/>
    </source>
</evidence>
<name>A0AA39X8J2_9PEZI</name>
<dbReference type="EMBL" id="JAULSR010000002">
    <property type="protein sequence ID" value="KAK0628902.1"/>
    <property type="molecule type" value="Genomic_DNA"/>
</dbReference>
<dbReference type="PANTHER" id="PTHR43827:SF3">
    <property type="entry name" value="NADP-DEPENDENT OXIDOREDUCTASE DOMAIN-CONTAINING PROTEIN"/>
    <property type="match status" value="1"/>
</dbReference>
<evidence type="ECO:0000256" key="1">
    <source>
        <dbReference type="ARBA" id="ARBA00007905"/>
    </source>
</evidence>
<accession>A0AA39X8J2</accession>
<sequence length="292" mass="32462">MATLLNGSPIPQILYGTARREGKSPPDVLAALRLGYRGLDTASSRHFHQEEQDGKALGEFLDGSPDVHRRDMFIQSKYAGPANQVEPWPYEIADDTTARVLKSVLRSARDLGVDVIDVYFLHTPLGSLEGTLEAWRVLERTVQRGGIRYLGIANVRETRLRQLFEAAQVKPHFVQNWFRGKTEYDRAVVEFCREHGLVYQVFGVFDEANRHLLASRPVGDLVRDSGEALTTHQALLQLLLAVAAGLGLKLVLLDGTTRAEHMRDNLGAVSRVVDMGVHAGQVKEFGELIGWA</sequence>
<proteinExistence type="inferred from homology"/>
<evidence type="ECO:0000313" key="5">
    <source>
        <dbReference type="EMBL" id="KAK0628902.1"/>
    </source>
</evidence>
<organism evidence="5 6">
    <name type="scientific">Bombardia bombarda</name>
    <dbReference type="NCBI Taxonomy" id="252184"/>
    <lineage>
        <taxon>Eukaryota</taxon>
        <taxon>Fungi</taxon>
        <taxon>Dikarya</taxon>
        <taxon>Ascomycota</taxon>
        <taxon>Pezizomycotina</taxon>
        <taxon>Sordariomycetes</taxon>
        <taxon>Sordariomycetidae</taxon>
        <taxon>Sordariales</taxon>
        <taxon>Lasiosphaeriaceae</taxon>
        <taxon>Bombardia</taxon>
    </lineage>
</organism>
<dbReference type="Pfam" id="PF00248">
    <property type="entry name" value="Aldo_ket_red"/>
    <property type="match status" value="1"/>
</dbReference>
<keyword evidence="3" id="KW-0560">Oxidoreductase</keyword>
<keyword evidence="6" id="KW-1185">Reference proteome</keyword>
<dbReference type="AlphaFoldDB" id="A0AA39X8J2"/>
<comment type="caution">
    <text evidence="5">The sequence shown here is derived from an EMBL/GenBank/DDBJ whole genome shotgun (WGS) entry which is preliminary data.</text>
</comment>